<evidence type="ECO:0000313" key="4">
    <source>
        <dbReference type="Proteomes" id="UP001164693"/>
    </source>
</evidence>
<dbReference type="PANTHER" id="PTHR43477">
    <property type="entry name" value="DIHYDROANTICAPSIN 7-DEHYDROGENASE"/>
    <property type="match status" value="1"/>
</dbReference>
<name>A0ABY7JZ56_9ACTN</name>
<dbReference type="InterPro" id="IPR002347">
    <property type="entry name" value="SDR_fam"/>
</dbReference>
<proteinExistence type="inferred from homology"/>
<dbReference type="Pfam" id="PF13561">
    <property type="entry name" value="adh_short_C2"/>
    <property type="match status" value="1"/>
</dbReference>
<evidence type="ECO:0000256" key="2">
    <source>
        <dbReference type="ARBA" id="ARBA00023002"/>
    </source>
</evidence>
<dbReference type="SUPFAM" id="SSF51735">
    <property type="entry name" value="NAD(P)-binding Rossmann-fold domains"/>
    <property type="match status" value="1"/>
</dbReference>
<dbReference type="PROSITE" id="PS00061">
    <property type="entry name" value="ADH_SHORT"/>
    <property type="match status" value="1"/>
</dbReference>
<reference evidence="3" key="1">
    <citation type="submission" date="2022-05" db="EMBL/GenBank/DDBJ databases">
        <title>Jatrophihabitans sp. SB3-54 whole genome sequence.</title>
        <authorList>
            <person name="Suh M.K."/>
            <person name="Eom M.K."/>
            <person name="Kim J.S."/>
            <person name="Kim H.S."/>
            <person name="Do H.E."/>
            <person name="Shin Y.K."/>
            <person name="Lee J.-S."/>
        </authorList>
    </citation>
    <scope>NUCLEOTIDE SEQUENCE</scope>
    <source>
        <strain evidence="3">SB3-54</strain>
    </source>
</reference>
<dbReference type="Proteomes" id="UP001164693">
    <property type="component" value="Chromosome"/>
</dbReference>
<dbReference type="PANTHER" id="PTHR43477:SF1">
    <property type="entry name" value="DIHYDROANTICAPSIN 7-DEHYDROGENASE"/>
    <property type="match status" value="1"/>
</dbReference>
<evidence type="ECO:0000313" key="3">
    <source>
        <dbReference type="EMBL" id="WAX57849.1"/>
    </source>
</evidence>
<comment type="similarity">
    <text evidence="1">Belongs to the short-chain dehydrogenases/reductases (SDR) family.</text>
</comment>
<sequence>MSEYSGRTVFVFGAAGALGSGLAEAFRGAGAQVVGFDRVEPDGAHRLDGVGYRGADVLEDGALGAAFDAEPVPWAVINVIGGFAGRRPLTEFDPAELARQLQLNLTSAALITKHALRRLGERGEGRVVHTASRVALRTEGSGFAYSVSKLGVLHLVQMAAAETHGSGITVNAVVPSIMDTPANRASMPGAAHERWPKVADVAAAYLFLASPAAQLVSGAALPVYGLT</sequence>
<dbReference type="PRINTS" id="PR00081">
    <property type="entry name" value="GDHRDH"/>
</dbReference>
<keyword evidence="4" id="KW-1185">Reference proteome</keyword>
<organism evidence="3 4">
    <name type="scientific">Jatrophihabitans cynanchi</name>
    <dbReference type="NCBI Taxonomy" id="2944128"/>
    <lineage>
        <taxon>Bacteria</taxon>
        <taxon>Bacillati</taxon>
        <taxon>Actinomycetota</taxon>
        <taxon>Actinomycetes</taxon>
        <taxon>Jatrophihabitantales</taxon>
        <taxon>Jatrophihabitantaceae</taxon>
        <taxon>Jatrophihabitans</taxon>
    </lineage>
</organism>
<protein>
    <submittedName>
        <fullName evidence="3">SDR family oxidoreductase</fullName>
    </submittedName>
</protein>
<dbReference type="InterPro" id="IPR020904">
    <property type="entry name" value="Sc_DH/Rdtase_CS"/>
</dbReference>
<dbReference type="RefSeq" id="WP_269444398.1">
    <property type="nucleotide sequence ID" value="NZ_CP097463.1"/>
</dbReference>
<accession>A0ABY7JZ56</accession>
<gene>
    <name evidence="3" type="ORF">M6B22_03560</name>
</gene>
<dbReference type="InterPro" id="IPR036291">
    <property type="entry name" value="NAD(P)-bd_dom_sf"/>
</dbReference>
<dbReference type="Gene3D" id="3.40.50.720">
    <property type="entry name" value="NAD(P)-binding Rossmann-like Domain"/>
    <property type="match status" value="1"/>
</dbReference>
<dbReference type="InterPro" id="IPR051122">
    <property type="entry name" value="SDR_DHRS6-like"/>
</dbReference>
<dbReference type="EMBL" id="CP097463">
    <property type="protein sequence ID" value="WAX57849.1"/>
    <property type="molecule type" value="Genomic_DNA"/>
</dbReference>
<evidence type="ECO:0000256" key="1">
    <source>
        <dbReference type="ARBA" id="ARBA00006484"/>
    </source>
</evidence>
<keyword evidence="2" id="KW-0560">Oxidoreductase</keyword>